<dbReference type="STRING" id="1121955.SAMN02745146_0637"/>
<gene>
    <name evidence="1" type="ORF">SAMN02745146_0637</name>
</gene>
<organism evidence="1 2">
    <name type="scientific">Hymenobacter daecheongensis DSM 21074</name>
    <dbReference type="NCBI Taxonomy" id="1121955"/>
    <lineage>
        <taxon>Bacteria</taxon>
        <taxon>Pseudomonadati</taxon>
        <taxon>Bacteroidota</taxon>
        <taxon>Cytophagia</taxon>
        <taxon>Cytophagales</taxon>
        <taxon>Hymenobacteraceae</taxon>
        <taxon>Hymenobacter</taxon>
    </lineage>
</organism>
<keyword evidence="2" id="KW-1185">Reference proteome</keyword>
<proteinExistence type="predicted"/>
<accession>A0A1M6AGZ7</accession>
<dbReference type="OrthoDB" id="1493663at2"/>
<dbReference type="AlphaFoldDB" id="A0A1M6AGZ7"/>
<dbReference type="EMBL" id="FQYN01000001">
    <property type="protein sequence ID" value="SHI35806.1"/>
    <property type="molecule type" value="Genomic_DNA"/>
</dbReference>
<dbReference type="RefSeq" id="WP_073105184.1">
    <property type="nucleotide sequence ID" value="NZ_FQYN01000001.1"/>
</dbReference>
<evidence type="ECO:0000313" key="2">
    <source>
        <dbReference type="Proteomes" id="UP000184418"/>
    </source>
</evidence>
<evidence type="ECO:0000313" key="1">
    <source>
        <dbReference type="EMBL" id="SHI35806.1"/>
    </source>
</evidence>
<name>A0A1M6AGZ7_9BACT</name>
<dbReference type="Proteomes" id="UP000184418">
    <property type="component" value="Unassembled WGS sequence"/>
</dbReference>
<reference evidence="1" key="1">
    <citation type="submission" date="2016-11" db="EMBL/GenBank/DDBJ databases">
        <authorList>
            <person name="Jaros S."/>
            <person name="Januszkiewicz K."/>
            <person name="Wedrychowicz H."/>
        </authorList>
    </citation>
    <scope>NUCLEOTIDE SEQUENCE [LARGE SCALE GENOMIC DNA]</scope>
    <source>
        <strain evidence="1">DSM 21074</strain>
    </source>
</reference>
<protein>
    <submittedName>
        <fullName evidence="1">Uncharacterized protein</fullName>
    </submittedName>
</protein>
<sequence length="180" mass="20425">MQQFSSQGTSAELQILSGHLLFIDPLYLDTIKDEYGQLQFDSLKESVDFVQMLEERFFPYGGANLLGYKYTDQRPMFALAVQRIQFFDHDDEEQERLSIDKTITTFGTDSGSLLILDIRNFEALLDTVTGEDLSDAEDDFQPYADRINQLIGNKGWAYIRCPGVDSGFDFIGSGSYHIAD</sequence>